<dbReference type="GO" id="GO:0031177">
    <property type="term" value="F:phosphopantetheine binding"/>
    <property type="evidence" value="ECO:0007669"/>
    <property type="project" value="InterPro"/>
</dbReference>
<dbReference type="InterPro" id="IPR020806">
    <property type="entry name" value="PKS_PP-bd"/>
</dbReference>
<dbReference type="InterPro" id="IPR025110">
    <property type="entry name" value="AMP-bd_C"/>
</dbReference>
<evidence type="ECO:0000256" key="3">
    <source>
        <dbReference type="ARBA" id="ARBA00022450"/>
    </source>
</evidence>
<dbReference type="GO" id="GO:0043041">
    <property type="term" value="P:amino acid activation for nonribosomal peptide biosynthetic process"/>
    <property type="evidence" value="ECO:0007669"/>
    <property type="project" value="TreeGrafter"/>
</dbReference>
<name>A0AA41HJH0_9BURK</name>
<dbReference type="PANTHER" id="PTHR45527">
    <property type="entry name" value="NONRIBOSOMAL PEPTIDE SYNTHETASE"/>
    <property type="match status" value="1"/>
</dbReference>
<dbReference type="PROSITE" id="PS00012">
    <property type="entry name" value="PHOSPHOPANTETHEINE"/>
    <property type="match status" value="3"/>
</dbReference>
<dbReference type="CDD" id="cd05930">
    <property type="entry name" value="A_NRPS"/>
    <property type="match status" value="1"/>
</dbReference>
<organism evidence="6 7">
    <name type="scientific">Duganella violaceipulchra</name>
    <dbReference type="NCBI Taxonomy" id="2849652"/>
    <lineage>
        <taxon>Bacteria</taxon>
        <taxon>Pseudomonadati</taxon>
        <taxon>Pseudomonadota</taxon>
        <taxon>Betaproteobacteria</taxon>
        <taxon>Burkholderiales</taxon>
        <taxon>Oxalobacteraceae</taxon>
        <taxon>Telluria group</taxon>
        <taxon>Duganella</taxon>
    </lineage>
</organism>
<dbReference type="GO" id="GO:0044550">
    <property type="term" value="P:secondary metabolite biosynthetic process"/>
    <property type="evidence" value="ECO:0007669"/>
    <property type="project" value="UniProtKB-ARBA"/>
</dbReference>
<dbReference type="FunFam" id="1.10.1200.10:FF:000016">
    <property type="entry name" value="Non-ribosomal peptide synthase"/>
    <property type="match status" value="2"/>
</dbReference>
<dbReference type="CDD" id="cd17651">
    <property type="entry name" value="A_NRPS_VisG_like"/>
    <property type="match status" value="1"/>
</dbReference>
<dbReference type="Pfam" id="PF00501">
    <property type="entry name" value="AMP-binding"/>
    <property type="match status" value="3"/>
</dbReference>
<dbReference type="InterPro" id="IPR020845">
    <property type="entry name" value="AMP-binding_CS"/>
</dbReference>
<dbReference type="FunFam" id="3.30.300.30:FF:000010">
    <property type="entry name" value="Enterobactin synthetase component F"/>
    <property type="match status" value="3"/>
</dbReference>
<dbReference type="GO" id="GO:0005829">
    <property type="term" value="C:cytosol"/>
    <property type="evidence" value="ECO:0007669"/>
    <property type="project" value="TreeGrafter"/>
</dbReference>
<dbReference type="FunFam" id="3.30.559.10:FF:000012">
    <property type="entry name" value="Non-ribosomal peptide synthetase"/>
    <property type="match status" value="2"/>
</dbReference>
<dbReference type="CDD" id="cd12117">
    <property type="entry name" value="A_NRPS_Srf_like"/>
    <property type="match status" value="1"/>
</dbReference>
<dbReference type="CDD" id="cd19531">
    <property type="entry name" value="LCL_NRPS-like"/>
    <property type="match status" value="2"/>
</dbReference>
<dbReference type="EMBL" id="JAHTGR010000045">
    <property type="protein sequence ID" value="MBV6325669.1"/>
    <property type="molecule type" value="Genomic_DNA"/>
</dbReference>
<keyword evidence="4" id="KW-0597">Phosphoprotein</keyword>
<gene>
    <name evidence="6" type="ORF">KVP70_32660</name>
</gene>
<dbReference type="NCBIfam" id="TIGR01733">
    <property type="entry name" value="AA-adenyl-dom"/>
    <property type="match status" value="3"/>
</dbReference>
<dbReference type="CDD" id="cd19544">
    <property type="entry name" value="E-C_NRPS"/>
    <property type="match status" value="1"/>
</dbReference>
<evidence type="ECO:0000256" key="1">
    <source>
        <dbReference type="ARBA" id="ARBA00001957"/>
    </source>
</evidence>
<dbReference type="FunFam" id="3.40.50.980:FF:000001">
    <property type="entry name" value="Non-ribosomal peptide synthetase"/>
    <property type="match status" value="3"/>
</dbReference>
<dbReference type="InterPro" id="IPR000873">
    <property type="entry name" value="AMP-dep_synth/lig_dom"/>
</dbReference>
<feature type="non-terminal residue" evidence="6">
    <location>
        <position position="3442"/>
    </location>
</feature>
<dbReference type="FunFam" id="2.30.38.10:FF:000001">
    <property type="entry name" value="Non-ribosomal peptide synthetase PvdI"/>
    <property type="match status" value="3"/>
</dbReference>
<feature type="domain" description="Carrier" evidence="5">
    <location>
        <begin position="1035"/>
        <end position="1110"/>
    </location>
</feature>
<evidence type="ECO:0000256" key="4">
    <source>
        <dbReference type="ARBA" id="ARBA00022553"/>
    </source>
</evidence>
<dbReference type="InterPro" id="IPR001242">
    <property type="entry name" value="Condensation_dom"/>
</dbReference>
<comment type="caution">
    <text evidence="6">The sequence shown here is derived from an EMBL/GenBank/DDBJ whole genome shotgun (WGS) entry which is preliminary data.</text>
</comment>
<dbReference type="Pfam" id="PF00550">
    <property type="entry name" value="PP-binding"/>
    <property type="match status" value="3"/>
</dbReference>
<evidence type="ECO:0000313" key="6">
    <source>
        <dbReference type="EMBL" id="MBV6325669.1"/>
    </source>
</evidence>
<dbReference type="PROSITE" id="PS50075">
    <property type="entry name" value="CARRIER"/>
    <property type="match status" value="3"/>
</dbReference>
<dbReference type="PANTHER" id="PTHR45527:SF1">
    <property type="entry name" value="FATTY ACID SYNTHASE"/>
    <property type="match status" value="1"/>
</dbReference>
<feature type="domain" description="Carrier" evidence="5">
    <location>
        <begin position="2111"/>
        <end position="2185"/>
    </location>
</feature>
<protein>
    <submittedName>
        <fullName evidence="6">Amino acid adenylation domain-containing protein</fullName>
    </submittedName>
</protein>
<dbReference type="InterPro" id="IPR006162">
    <property type="entry name" value="Ppantetheine_attach_site"/>
</dbReference>
<dbReference type="PROSITE" id="PS00455">
    <property type="entry name" value="AMP_BINDING"/>
    <property type="match status" value="3"/>
</dbReference>
<dbReference type="Pfam" id="PF13193">
    <property type="entry name" value="AMP-binding_C"/>
    <property type="match status" value="3"/>
</dbReference>
<dbReference type="GO" id="GO:0072330">
    <property type="term" value="P:monocarboxylic acid biosynthetic process"/>
    <property type="evidence" value="ECO:0007669"/>
    <property type="project" value="UniProtKB-ARBA"/>
</dbReference>
<reference evidence="6" key="1">
    <citation type="submission" date="2021-07" db="EMBL/GenBank/DDBJ databases">
        <title>Characterization of violacein-producing bacteria and related species.</title>
        <authorList>
            <person name="Wilson H.S."/>
            <person name="De Leon M.E."/>
        </authorList>
    </citation>
    <scope>NUCLEOTIDE SEQUENCE</scope>
    <source>
        <strain evidence="6">HSC-15S17</strain>
    </source>
</reference>
<feature type="domain" description="Carrier" evidence="5">
    <location>
        <begin position="3205"/>
        <end position="3280"/>
    </location>
</feature>
<sequence>MNKKNDALEKLKLIALLKQLKHPKNAIQGKQASLSRIERTTRNQVLPLSWAQQRLWFLDQLDHAAGAAYHMAAALRLKGQLDFAALQATLDRIVARHEVLRTTFVQSEGAVEQRIAAADCGFCLVTHDLSHLPGHEQAFAVSRIGADEASQAFDLAQGPLIRGQLLRLGEQEHILLITQHHIISDGWSTGLLVQEVTALYTAFSQGQPDPLPALAIQYADYAAWQRQWLQGEVLEQQVDFWKQHLQGAPALLEMPTDRARPAVQSYAGGSVQVELSAELTRDLKALSQRHGSTLFMTLLAGWSILLARLSGQSGIVIGTPVANRQRSEIETLIGFFANTLALRVQLADDPSVAALLAQVKDSTLGAYAHQDVPFEQVVEALQPPRSMSHSPLFQVMLALNNTPRTGELALPGLTLSGVEQEHRTAHFDLTLSLSEVDGRLSGGLEYASDLFDAATIERLAGHLQILLAAMAGDANQRISQLPLLSDSERQQLLVGFNATQADYPQDQLIQQLFEAQAAANPEAIALVYEETSVSYGELNARANRLAHTLIGLGVKPDDRVAICVERSVEMIVGLLGILKAGGAYVPLDPSYPQERLAYMLQDSTPVALLTQTGLQDHLPNPAQANRVIPVLLLDGEEDGAAIAEQASHNPDPAQLGLTARHLAYVIYTSGSTGVPKGVAMPQLALLNLIHWHFQPNTDLSIPEKTLQFAAFGFDVAFQEVFSTLCSGACLVLVGEEVRSDPIALITFLHDQAIQRIFLPFIALQNIAETAVSLNAALPSLKNVITAGEQLRISAMIRQFIAQGPERKLHNHYGPTETHAVSAFTLTNTSRHWPTHVPIGRPIANAQLYILDAHLQPVPVGVTGEIYIGGAGVARGYLNRPELTAERFLPDPFSARAEARLYKSGDLGRWLADGNIEYVGRNDFQVKIRGFRIELGEIEARLAACEGVREAIVIAREDQPGDKRLVAYVIAQAGAEEGALSAATLREQLSASLPEYMVPSAFVTLDAFPLTANGKLDRKALPAPDKSAVVSRAYEAPQGEIEEALAQIWQDLLGLAQIGRHDHFFEMGGHSLMAVQLVSRLRQVLDVEVALRDLFAQPTLAGLASVVSQARQASLSRIERTARNQALPLSWAQQRLWFFDQLDHAAGAAYHMPAALRLKGQLDCAALQATLDRIVARHEVLRTTFVQSAGAAEQRIAAADCGFHLVTHDLRHLPGHEQAFAVSRIGADEARQAFDLAQGPLIRGQLLRLGEQEHILLITQHHIISDGWSTGLLVQEVTALYTAFSQGQPDPLPALALQYADYAAWQRQWLQGEVLKEQIDFWHHHLQGAPALLELPTDRARPAVQSYAGGSVQVELSAELTRDLKAFSQRHGSTLFMTLLAGWSILLARLSGQSDIVIGTPVANRQRSEIEALIGFFVNTLALRVQLADDPSVAALLAQVKDSTLGAYAHQDVPFEQVVEALQPPRSMSHSPLFQVMLALNNTPRTGELALPGLTLSGVEQEHRTAHFDLTLSLSEVDGRLSGGLEYASDLFDAATIERLAGHLQILLAAMAGDASQRISQLPLLSDSERQQLLIGFNATQAHYPQDQLIHQLFEAQAAANPEAIAVVYEETSVSYGELNARANRLAHTLIGLGVQPDDRVAICVERSVDMIVGLLGILKAGGAYVPLDPSYPQERLAYMLEDSAPVALLTQTGLQDRLPNPAQANRVMPVLLLDAEEDGAAIAGQASHNPDPALLGLTARHLAYVIYTSGSTGVPKGVMVAHRSVLRLVINNPYVHITAKDCLAHCANPAFDASTWEIWSGLLNGARLLIISQAVLLDPVVFAQVLVRGTVTILHLTIGLFNQYADALATVYPTLEYLLFGGEQADARTIARVLQHNPPRHLVHCYGPTETTTFATTFLIAAGSISESTRTVPIGRPIANTELYILDAHLQAVPVGVTGEIYIGGAGVARGYLNRPELTAERFLPDPFSAQAEARLYKSGDLGRWLADGNIEYVGRNDFQVKIRGFRIELGEIEARLAACEGVRAAIVIAREDQPGDKRLVAYVIAQAGAEEGALSATNLREQLSASLAEYMVPSAFVTLDAFPLTANGKLDRKALPAPDKSAVVSRAYEAPQGAIEEALAQIWQDLLGLARIGRHDHFFEMGGHSLMVVTLIERLRQQGWSVEVRSVFTAPTLAALAASIADAHVTPGFVTPSNLISADCTAITPDMLPLLTLTQDEIDRIVGSVPQGAANVQDIYPLSPLQEGILFHHLLEREGDAYLLRSLIAFDSRNRLDGFLNALQRVIDRHDILRSAAHWQGLAQPVQVVYRHAPLPIIELTLDAASDALPQIQVQTDPRHLRLDLQRAPLMAAYVAADPHSATCYLALLNHHVVSDHVTLEHIIAEIQLLLSGQTERLAKALPYRNFIAQTLAIPAAAHEAHFREQLGDIDEPTVPFGLLNIQGDGRQVEEASISLSADLAERIRTSARQEGVTPAVLFHVAWAQVLGQCSGRDDVVFGTVLSGRLQGSEGADQVLGMFINTLPVRVSLGGTNVRDLVGTTYRRLSELLEHEQAPLALVQRCSGIKVPLPLFTALLNYRHSHVAIDNLSRDGSTDLVWEGMRILSGEERTNYPLTVSVDDLGQGFALTAQCDGVDSARVVGYLHTAIEGLVQALMHTPQQAAHLLPILPDSERQQLLVGFNATQAHYPQDQLIHQLFEAQAAANPEAIAVVYEETSVSYGELNARANRLAHTLIGLGVKPDDRVAICVERSVEMIVGLLGILKAGGAYVPLDPSYPQERLVYMLQDSAPVALLTEAGLQATLPAGHVPVLMLEPDAEGGAQPGHNPDLATRGLAPHHLAYVIYTSGSTGQPKGVMVPHRSVVNLIEDWRSRYFEKINKPVAASMWTSFGFDVSVFELFVPLSLGGVVHIVPESVRATTGALMDWLNARGITHGYLPPFCIRDLAHVPDYAIAAMQLRHLLVGVEPLYEDALARIEALVPGLKIMNAYGPTEATIYCSAYCNISQHHRIAPIGRPLANTQIYILDGSGQLVPVGVPGEIHVGGAGVARGYLNRPDLTAERFVADPFSALPQARMYKTGDLARWLADGNIEYIGRSDFQVKIRGFRIELGEIEARLAACEGVRAAIVIAREDQPGDKRLVAYVIAQAGAEEGALSATNLREQLSASLAEYMVPSAFVTLDAFPLTANGKLDRKALPAPDKSAVVSRAYEAPQGAIEEALAQIWQDLLGLARIGRHDHFFEMGGHSLMAVQLVSRLRQVLNIEVALRDLFAQPTLAGLASVVSQARQASLSRIERTARNQALPLSWAQQRLWFLDQLDHAAGAAYHMPAALSLQGQLDCAALQATLDRIVARHEVLRTTFVQSAGAAEQRIAAADCGFHLVTHDLRHLPGHEQAFAVSRIGTDEASQAFDLAQGPLIRGQLLRLGEQEYILLITQHHIISDGWSTGLL</sequence>
<evidence type="ECO:0000313" key="7">
    <source>
        <dbReference type="Proteomes" id="UP001155901"/>
    </source>
</evidence>
<dbReference type="NCBIfam" id="NF003417">
    <property type="entry name" value="PRK04813.1"/>
    <property type="match status" value="3"/>
</dbReference>
<comment type="cofactor">
    <cofactor evidence="1">
        <name>pantetheine 4'-phosphate</name>
        <dbReference type="ChEBI" id="CHEBI:47942"/>
    </cofactor>
</comment>
<keyword evidence="3" id="KW-0596">Phosphopantetheine</keyword>
<comment type="similarity">
    <text evidence="2">Belongs to the ATP-dependent AMP-binding enzyme family.</text>
</comment>
<dbReference type="FunFam" id="3.40.50.12780:FF:000012">
    <property type="entry name" value="Non-ribosomal peptide synthetase"/>
    <property type="match status" value="3"/>
</dbReference>
<dbReference type="InterPro" id="IPR010071">
    <property type="entry name" value="AA_adenyl_dom"/>
</dbReference>
<dbReference type="FunFam" id="1.10.1200.10:FF:000005">
    <property type="entry name" value="Nonribosomal peptide synthetase 1"/>
    <property type="match status" value="1"/>
</dbReference>
<dbReference type="Proteomes" id="UP001155901">
    <property type="component" value="Unassembled WGS sequence"/>
</dbReference>
<evidence type="ECO:0000256" key="2">
    <source>
        <dbReference type="ARBA" id="ARBA00006432"/>
    </source>
</evidence>
<dbReference type="Pfam" id="PF00668">
    <property type="entry name" value="Condensation"/>
    <property type="match status" value="4"/>
</dbReference>
<accession>A0AA41HJH0</accession>
<proteinExistence type="inferred from homology"/>
<dbReference type="GO" id="GO:0003824">
    <property type="term" value="F:catalytic activity"/>
    <property type="evidence" value="ECO:0007669"/>
    <property type="project" value="InterPro"/>
</dbReference>
<dbReference type="SMART" id="SM00823">
    <property type="entry name" value="PKS_PP"/>
    <property type="match status" value="3"/>
</dbReference>
<dbReference type="InterPro" id="IPR009081">
    <property type="entry name" value="PP-bd_ACP"/>
</dbReference>
<evidence type="ECO:0000259" key="5">
    <source>
        <dbReference type="PROSITE" id="PS50075"/>
    </source>
</evidence>
<dbReference type="RefSeq" id="WP_217946589.1">
    <property type="nucleotide sequence ID" value="NZ_JAHTGR010000045.1"/>
</dbReference>